<reference evidence="6" key="3">
    <citation type="submission" date="2025-08" db="UniProtKB">
        <authorList>
            <consortium name="RefSeq"/>
        </authorList>
    </citation>
    <scope>IDENTIFICATION</scope>
    <source>
        <strain evidence="6">CBS 342.82</strain>
    </source>
</reference>
<dbReference type="Proteomes" id="UP000504637">
    <property type="component" value="Unplaced"/>
</dbReference>
<dbReference type="GeneID" id="54359432"/>
<gene>
    <name evidence="6" type="ORF">K489DRAFT_322514</name>
</gene>
<dbReference type="PANTHER" id="PTHR35144:SF1">
    <property type="entry name" value="PROTEIN PACG"/>
    <property type="match status" value="1"/>
</dbReference>
<dbReference type="GO" id="GO:0000228">
    <property type="term" value="C:nuclear chromosome"/>
    <property type="evidence" value="ECO:0007669"/>
    <property type="project" value="TreeGrafter"/>
</dbReference>
<dbReference type="InterPro" id="IPR008967">
    <property type="entry name" value="p53-like_TF_DNA-bd_sf"/>
</dbReference>
<dbReference type="PANTHER" id="PTHR35144">
    <property type="entry name" value="MEIOSIS-SPECIFIC TRANSCRIPTION FACTOR NDT80"/>
    <property type="match status" value="1"/>
</dbReference>
<dbReference type="Gene3D" id="2.60.40.1390">
    <property type="entry name" value="NDT80 DNA-binding domain"/>
    <property type="match status" value="1"/>
</dbReference>
<dbReference type="GO" id="GO:0003700">
    <property type="term" value="F:DNA-binding transcription factor activity"/>
    <property type="evidence" value="ECO:0007669"/>
    <property type="project" value="UniProtKB-UniRule"/>
</dbReference>
<feature type="region of interest" description="Disordered" evidence="3">
    <location>
        <begin position="315"/>
        <end position="406"/>
    </location>
</feature>
<dbReference type="GO" id="GO:0003677">
    <property type="term" value="F:DNA binding"/>
    <property type="evidence" value="ECO:0007669"/>
    <property type="project" value="UniProtKB-KW"/>
</dbReference>
<sequence length="476" mass="52913">MDLTGAFDPSSMQYLTTQMVHPGAHNQYQDMLMPGDYNDHQSVYGYAASDDLNLHSLNPNNTLKRFSSTFDDPFSDVVSAFDQQIHGGDQEPETPSIERDNKLLGFSPPTFDYNLLDFNYRQTTINLGAQLHGMFFLAESPWAAANDALPPPSELTCYRRNLFQITGEITLPRMLRYIMTEQGEQIMIMGQELIVSATESTEGNAVKIISVPWKTPANPGAPAVEDKTEREPHSIPLDLVSVPDLNTEYASFPFSWKRLQFRIATANNGRRKELQQHFVVRIKVLATLSTGGKIPICEVRSGAIIVRGRSPRNFQARKDLPLNASHARKTGGSQRPGSGDSTKPMNLYATSSPDLSRSKSKPRATPPSAPINLSLVEDDSPRPARSSATPDGRAPKKLHIPPRPPSFSINTINSPDESADLLYEYFPLGLDDWMPPVDAVYRPHVVHHTKLPTDPRDPKIGSKGSRSKRYFTEDVS</sequence>
<reference evidence="6" key="1">
    <citation type="submission" date="2020-01" db="EMBL/GenBank/DDBJ databases">
        <authorList>
            <consortium name="DOE Joint Genome Institute"/>
            <person name="Haridas S."/>
            <person name="Albert R."/>
            <person name="Binder M."/>
            <person name="Bloem J."/>
            <person name="Labutti K."/>
            <person name="Salamov A."/>
            <person name="Andreopoulos B."/>
            <person name="Baker S.E."/>
            <person name="Barry K."/>
            <person name="Bills G."/>
            <person name="Bluhm B.H."/>
            <person name="Cannon C."/>
            <person name="Castanera R."/>
            <person name="Culley D.E."/>
            <person name="Daum C."/>
            <person name="Ezra D."/>
            <person name="Gonzalez J.B."/>
            <person name="Henrissat B."/>
            <person name="Kuo A."/>
            <person name="Liang C."/>
            <person name="Lipzen A."/>
            <person name="Lutzoni F."/>
            <person name="Magnuson J."/>
            <person name="Mondo S."/>
            <person name="Nolan M."/>
            <person name="Ohm R."/>
            <person name="Pangilinan J."/>
            <person name="Park H.-J."/>
            <person name="Ramirez L."/>
            <person name="Alfaro M."/>
            <person name="Sun H."/>
            <person name="Tritt A."/>
            <person name="Yoshinaga Y."/>
            <person name="Zwiers L.-H."/>
            <person name="Turgeon B.G."/>
            <person name="Goodwin S.B."/>
            <person name="Spatafora J.W."/>
            <person name="Crous P.W."/>
            <person name="Grigoriev I.V."/>
        </authorList>
    </citation>
    <scope>NUCLEOTIDE SEQUENCE</scope>
    <source>
        <strain evidence="6">CBS 342.82</strain>
    </source>
</reference>
<dbReference type="Pfam" id="PF05224">
    <property type="entry name" value="NDT80_PhoG"/>
    <property type="match status" value="1"/>
</dbReference>
<feature type="region of interest" description="Disordered" evidence="3">
    <location>
        <begin position="450"/>
        <end position="476"/>
    </location>
</feature>
<dbReference type="GO" id="GO:0051321">
    <property type="term" value="P:meiotic cell cycle"/>
    <property type="evidence" value="ECO:0007669"/>
    <property type="project" value="TreeGrafter"/>
</dbReference>
<dbReference type="InterPro" id="IPR037141">
    <property type="entry name" value="NDT80_DNA-bd_dom_sf"/>
</dbReference>
<proteinExistence type="predicted"/>
<feature type="compositionally biased region" description="Basic and acidic residues" evidence="3">
    <location>
        <begin position="451"/>
        <end position="460"/>
    </location>
</feature>
<dbReference type="AlphaFoldDB" id="A0A6J3LYT1"/>
<evidence type="ECO:0000313" key="5">
    <source>
        <dbReference type="Proteomes" id="UP000504637"/>
    </source>
</evidence>
<dbReference type="FunFam" id="2.60.40.1390:FF:000007">
    <property type="entry name" value="p53-like transcription factor"/>
    <property type="match status" value="1"/>
</dbReference>
<dbReference type="SUPFAM" id="SSF49417">
    <property type="entry name" value="p53-like transcription factors"/>
    <property type="match status" value="1"/>
</dbReference>
<protein>
    <submittedName>
        <fullName evidence="6">P53-like transcription factor</fullName>
    </submittedName>
</protein>
<keyword evidence="5" id="KW-1185">Reference proteome</keyword>
<evidence type="ECO:0000256" key="3">
    <source>
        <dbReference type="SAM" id="MobiDB-lite"/>
    </source>
</evidence>
<evidence type="ECO:0000259" key="4">
    <source>
        <dbReference type="PROSITE" id="PS51517"/>
    </source>
</evidence>
<evidence type="ECO:0000256" key="1">
    <source>
        <dbReference type="ARBA" id="ARBA00023125"/>
    </source>
</evidence>
<dbReference type="InterPro" id="IPR024061">
    <property type="entry name" value="NDT80_DNA-bd_dom"/>
</dbReference>
<organism evidence="6">
    <name type="scientific">Dissoconium aciculare CBS 342.82</name>
    <dbReference type="NCBI Taxonomy" id="1314786"/>
    <lineage>
        <taxon>Eukaryota</taxon>
        <taxon>Fungi</taxon>
        <taxon>Dikarya</taxon>
        <taxon>Ascomycota</taxon>
        <taxon>Pezizomycotina</taxon>
        <taxon>Dothideomycetes</taxon>
        <taxon>Dothideomycetidae</taxon>
        <taxon>Mycosphaerellales</taxon>
        <taxon>Dissoconiaceae</taxon>
        <taxon>Dissoconium</taxon>
    </lineage>
</organism>
<feature type="DNA-binding region" description="NDT80" evidence="2">
    <location>
        <begin position="83"/>
        <end position="318"/>
    </location>
</feature>
<evidence type="ECO:0000313" key="6">
    <source>
        <dbReference type="RefSeq" id="XP_033457966.1"/>
    </source>
</evidence>
<accession>A0A6J3LYT1</accession>
<dbReference type="InterPro" id="IPR052605">
    <property type="entry name" value="Fungal_trans_regulator"/>
</dbReference>
<keyword evidence="1 2" id="KW-0238">DNA-binding</keyword>
<reference evidence="6" key="2">
    <citation type="submission" date="2020-04" db="EMBL/GenBank/DDBJ databases">
        <authorList>
            <consortium name="NCBI Genome Project"/>
        </authorList>
    </citation>
    <scope>NUCLEOTIDE SEQUENCE</scope>
    <source>
        <strain evidence="6">CBS 342.82</strain>
    </source>
</reference>
<evidence type="ECO:0000256" key="2">
    <source>
        <dbReference type="PROSITE-ProRule" id="PRU00850"/>
    </source>
</evidence>
<feature type="domain" description="NDT80" evidence="4">
    <location>
        <begin position="83"/>
        <end position="318"/>
    </location>
</feature>
<dbReference type="GO" id="GO:0045944">
    <property type="term" value="P:positive regulation of transcription by RNA polymerase II"/>
    <property type="evidence" value="ECO:0007669"/>
    <property type="project" value="TreeGrafter"/>
</dbReference>
<name>A0A6J3LYT1_9PEZI</name>
<dbReference type="OrthoDB" id="4117572at2759"/>
<dbReference type="RefSeq" id="XP_033457966.1">
    <property type="nucleotide sequence ID" value="XM_033601632.1"/>
</dbReference>
<dbReference type="PROSITE" id="PS51517">
    <property type="entry name" value="NDT80"/>
    <property type="match status" value="1"/>
</dbReference>
<feature type="compositionally biased region" description="Polar residues" evidence="3">
    <location>
        <begin position="331"/>
        <end position="355"/>
    </location>
</feature>